<dbReference type="EMBL" id="PVXP01000036">
    <property type="protein sequence ID" value="PRR84666.1"/>
    <property type="molecule type" value="Genomic_DNA"/>
</dbReference>
<evidence type="ECO:0000313" key="4">
    <source>
        <dbReference type="EMBL" id="PRR84666.1"/>
    </source>
</evidence>
<reference evidence="4 5" key="1">
    <citation type="submission" date="2018-03" db="EMBL/GenBank/DDBJ databases">
        <title>Genome sequence of Clostridium luticellarii DSM 29923.</title>
        <authorList>
            <person name="Poehlein A."/>
            <person name="Daniel R."/>
        </authorList>
    </citation>
    <scope>NUCLEOTIDE SEQUENCE [LARGE SCALE GENOMIC DNA]</scope>
    <source>
        <strain evidence="4 5">DSM 29923</strain>
    </source>
</reference>
<evidence type="ECO:0000256" key="2">
    <source>
        <dbReference type="SAM" id="SignalP"/>
    </source>
</evidence>
<evidence type="ECO:0000259" key="3">
    <source>
        <dbReference type="SMART" id="SM00062"/>
    </source>
</evidence>
<feature type="domain" description="Solute-binding protein family 3/N-terminal" evidence="3">
    <location>
        <begin position="42"/>
        <end position="262"/>
    </location>
</feature>
<dbReference type="Pfam" id="PF00497">
    <property type="entry name" value="SBP_bac_3"/>
    <property type="match status" value="1"/>
</dbReference>
<dbReference type="CDD" id="cd13530">
    <property type="entry name" value="PBP2_peptides_like"/>
    <property type="match status" value="1"/>
</dbReference>
<keyword evidence="5" id="KW-1185">Reference proteome</keyword>
<protein>
    <submittedName>
        <fullName evidence="4">Cystine-binding periplasmic protein</fullName>
    </submittedName>
</protein>
<dbReference type="SUPFAM" id="SSF53850">
    <property type="entry name" value="Periplasmic binding protein-like II"/>
    <property type="match status" value="1"/>
</dbReference>
<dbReference type="AlphaFoldDB" id="A0A2T0BLA2"/>
<evidence type="ECO:0000313" key="5">
    <source>
        <dbReference type="Proteomes" id="UP000237798"/>
    </source>
</evidence>
<gene>
    <name evidence="4" type="primary">fliY_2</name>
    <name evidence="4" type="ORF">CLLU_23500</name>
</gene>
<dbReference type="Proteomes" id="UP000237798">
    <property type="component" value="Unassembled WGS sequence"/>
</dbReference>
<dbReference type="InterPro" id="IPR001638">
    <property type="entry name" value="Solute-binding_3/MltF_N"/>
</dbReference>
<dbReference type="PANTHER" id="PTHR35936">
    <property type="entry name" value="MEMBRANE-BOUND LYTIC MUREIN TRANSGLYCOSYLASE F"/>
    <property type="match status" value="1"/>
</dbReference>
<keyword evidence="1 2" id="KW-0732">Signal</keyword>
<dbReference type="SMART" id="SM00062">
    <property type="entry name" value="PBPb"/>
    <property type="match status" value="1"/>
</dbReference>
<name>A0A2T0BLA2_9CLOT</name>
<accession>A0A2T0BLA2</accession>
<feature type="chain" id="PRO_5039519767" evidence="2">
    <location>
        <begin position="20"/>
        <end position="266"/>
    </location>
</feature>
<proteinExistence type="predicted"/>
<feature type="signal peptide" evidence="2">
    <location>
        <begin position="1"/>
        <end position="19"/>
    </location>
</feature>
<dbReference type="RefSeq" id="WP_106009970.1">
    <property type="nucleotide sequence ID" value="NZ_PVXP01000036.1"/>
</dbReference>
<organism evidence="4 5">
    <name type="scientific">Clostridium luticellarii</name>
    <dbReference type="NCBI Taxonomy" id="1691940"/>
    <lineage>
        <taxon>Bacteria</taxon>
        <taxon>Bacillati</taxon>
        <taxon>Bacillota</taxon>
        <taxon>Clostridia</taxon>
        <taxon>Eubacteriales</taxon>
        <taxon>Clostridiaceae</taxon>
        <taxon>Clostridium</taxon>
    </lineage>
</organism>
<dbReference type="OrthoDB" id="9775197at2"/>
<sequence>MKKLIAAAVAVVFSVVLFAACGQTTKNNANSNLLDKIKKSGEITIGTEEGYPPMEFRDGSGKLVGFDVDFSNEVAKRLGVKANFLVMDFNGLILALNSNKFDAAVASISITDERKKNTDFSASYINGGQVIAVKSGREDIKGAGDLKGKVIACELGTTGEKVANGIKGVKELKKYDKITEAFQDMSIGRVDAAVIDEQVGGYYIQKKKGEFKIVPGALSKEPMGVAYRKGDDSLKKEIDKIIADMKKDGTLSKLSVKWFGFDVYKE</sequence>
<evidence type="ECO:0000256" key="1">
    <source>
        <dbReference type="ARBA" id="ARBA00022729"/>
    </source>
</evidence>
<dbReference type="PANTHER" id="PTHR35936:SF19">
    <property type="entry name" value="AMINO-ACID-BINDING PROTEIN YXEM-RELATED"/>
    <property type="match status" value="1"/>
</dbReference>
<dbReference type="Gene3D" id="3.40.190.10">
    <property type="entry name" value="Periplasmic binding protein-like II"/>
    <property type="match status" value="2"/>
</dbReference>
<comment type="caution">
    <text evidence="4">The sequence shown here is derived from an EMBL/GenBank/DDBJ whole genome shotgun (WGS) entry which is preliminary data.</text>
</comment>
<dbReference type="PROSITE" id="PS51257">
    <property type="entry name" value="PROKAR_LIPOPROTEIN"/>
    <property type="match status" value="1"/>
</dbReference>